<accession>A0A8H3FLK2</accession>
<evidence type="ECO:0000313" key="1">
    <source>
        <dbReference type="EMBL" id="CAF9926779.1"/>
    </source>
</evidence>
<dbReference type="PANTHER" id="PTHR35179">
    <property type="entry name" value="PROTEIN CBG02620"/>
    <property type="match status" value="1"/>
</dbReference>
<dbReference type="EMBL" id="CAJPDQ010000026">
    <property type="protein sequence ID" value="CAF9926779.1"/>
    <property type="molecule type" value="Genomic_DNA"/>
</dbReference>
<dbReference type="AlphaFoldDB" id="A0A8H3FLK2"/>
<gene>
    <name evidence="1" type="ORF">GOMPHAMPRED_004219</name>
</gene>
<sequence>MIISEVKHLASYNWTDSINPTILVPGIPNLWRSPKQALRLKQDCGLVSISQNAYRMPERPMEPLFRALLLQNPGFELHGVDIVTDRNNLRKLLSFVRKQEKEAFTIRLELVRNTLMMSREEAKTFEVIKPDEFRDFGHEFEKAYTKNKFSKSTGHHRIITYKLGGVKILLRHETDGYIGDDSVESLLESLSLDTTRHPLTFDDSNLLVQQQGDNVPISSTLEIKTRVSHKSISFEDIAPQLWLSQTPNLVRAYHQRGLFDSCEPQNVKADIDLWEREHRKDISKLEHLLRKVRVLVQQTGMNVLRFDTAKDSLTLTKLEQTKMLTNDLYAEWPSDAPENPVIERLEPGTKITLVVGGVEHRMDVSGIPYLNSLPRTSGEIVHGKIEYFDIAVKGLQTGYRKCFQMMTTEIQDHIKLIETYKLLQIDLLRGTTQFEVVKMLKTEYGDGKAVPQDAAYKLLFLMYTTRSFADAKALNNIFNAVFFIISHPRTFKGRTRIVIKTAFDEWFHATIKQQAQLQKWQKFFDPGKCHDVGESTDGESFEEFYGSDSFSWYSDSS</sequence>
<protein>
    <submittedName>
        <fullName evidence="1">Uncharacterized protein</fullName>
    </submittedName>
</protein>
<reference evidence="1" key="1">
    <citation type="submission" date="2021-03" db="EMBL/GenBank/DDBJ databases">
        <authorList>
            <person name="Tagirdzhanova G."/>
        </authorList>
    </citation>
    <scope>NUCLEOTIDE SEQUENCE</scope>
</reference>
<name>A0A8H3FLK2_9LECA</name>
<comment type="caution">
    <text evidence="1">The sequence shown here is derived from an EMBL/GenBank/DDBJ whole genome shotgun (WGS) entry which is preliminary data.</text>
</comment>
<evidence type="ECO:0000313" key="2">
    <source>
        <dbReference type="Proteomes" id="UP000664169"/>
    </source>
</evidence>
<organism evidence="1 2">
    <name type="scientific">Gomphillus americanus</name>
    <dbReference type="NCBI Taxonomy" id="1940652"/>
    <lineage>
        <taxon>Eukaryota</taxon>
        <taxon>Fungi</taxon>
        <taxon>Dikarya</taxon>
        <taxon>Ascomycota</taxon>
        <taxon>Pezizomycotina</taxon>
        <taxon>Lecanoromycetes</taxon>
        <taxon>OSLEUM clade</taxon>
        <taxon>Ostropomycetidae</taxon>
        <taxon>Ostropales</taxon>
        <taxon>Graphidaceae</taxon>
        <taxon>Gomphilloideae</taxon>
        <taxon>Gomphillus</taxon>
    </lineage>
</organism>
<dbReference type="PANTHER" id="PTHR35179:SF2">
    <property type="entry name" value="START DOMAIN-CONTAINING PROTEIN"/>
    <property type="match status" value="1"/>
</dbReference>
<proteinExistence type="predicted"/>
<dbReference type="OrthoDB" id="420564at2759"/>
<keyword evidence="2" id="KW-1185">Reference proteome</keyword>
<dbReference type="Proteomes" id="UP000664169">
    <property type="component" value="Unassembled WGS sequence"/>
</dbReference>